<feature type="domain" description="Glycosyl hydrolase family 13 catalytic" evidence="10">
    <location>
        <begin position="5"/>
        <end position="394"/>
    </location>
</feature>
<dbReference type="Gene3D" id="2.60.40.1180">
    <property type="entry name" value="Golgi alpha-mannosidase II"/>
    <property type="match status" value="1"/>
</dbReference>
<dbReference type="Gene3D" id="2.40.30.140">
    <property type="match status" value="1"/>
</dbReference>
<dbReference type="InterPro" id="IPR013776">
    <property type="entry name" value="A-amylase_thermo"/>
</dbReference>
<gene>
    <name evidence="11" type="primary">amy</name>
    <name evidence="11" type="ORF">GCM10025885_01530</name>
</gene>
<evidence type="ECO:0000259" key="10">
    <source>
        <dbReference type="SMART" id="SM00642"/>
    </source>
</evidence>
<evidence type="ECO:0000256" key="9">
    <source>
        <dbReference type="RuleBase" id="RU003615"/>
    </source>
</evidence>
<feature type="binding site" evidence="8">
    <location>
        <position position="206"/>
    </location>
    <ligand>
        <name>Ca(2+)</name>
        <dbReference type="ChEBI" id="CHEBI:29108"/>
        <label>2</label>
    </ligand>
</feature>
<keyword evidence="6" id="KW-0326">Glycosidase</keyword>
<feature type="active site" description="Nucleophile" evidence="7">
    <location>
        <position position="235"/>
    </location>
</feature>
<evidence type="ECO:0000256" key="8">
    <source>
        <dbReference type="PIRSR" id="PIRSR001021-2"/>
    </source>
</evidence>
<feature type="binding site" evidence="8">
    <location>
        <position position="104"/>
    </location>
    <ligand>
        <name>Ca(2+)</name>
        <dbReference type="ChEBI" id="CHEBI:29108"/>
        <label>1</label>
    </ligand>
</feature>
<feature type="active site" description="Proton donor" evidence="7">
    <location>
        <position position="265"/>
    </location>
</feature>
<evidence type="ECO:0000256" key="1">
    <source>
        <dbReference type="ARBA" id="ARBA00001913"/>
    </source>
</evidence>
<reference evidence="11 12" key="1">
    <citation type="journal article" date="2014" name="Int. J. Syst. Evol. Microbiol.">
        <title>Complete genome sequence of Corynebacterium casei LMG S-19264T (=DSM 44701T), isolated from a smear-ripened cheese.</title>
        <authorList>
            <consortium name="US DOE Joint Genome Institute (JGI-PGF)"/>
            <person name="Walter F."/>
            <person name="Albersmeier A."/>
            <person name="Kalinowski J."/>
            <person name="Ruckert C."/>
        </authorList>
    </citation>
    <scope>NUCLEOTIDE SEQUENCE [LARGE SCALE GENOMIC DNA]</scope>
    <source>
        <strain evidence="11 12">NBRC 114545</strain>
    </source>
</reference>
<dbReference type="PANTHER" id="PTHR43447">
    <property type="entry name" value="ALPHA-AMYLASE"/>
    <property type="match status" value="1"/>
</dbReference>
<comment type="caution">
    <text evidence="11">The sequence shown here is derived from an EMBL/GenBank/DDBJ whole genome shotgun (WGS) entry which is preliminary data.</text>
</comment>
<protein>
    <submittedName>
        <fullName evidence="11">Alpha-amylase</fullName>
    </submittedName>
</protein>
<keyword evidence="4" id="KW-0378">Hydrolase</keyword>
<evidence type="ECO:0000313" key="11">
    <source>
        <dbReference type="EMBL" id="GMA71104.1"/>
    </source>
</evidence>
<comment type="similarity">
    <text evidence="2 9">Belongs to the glycosyl hydrolase 13 family.</text>
</comment>
<feature type="binding site" evidence="8">
    <location>
        <position position="187"/>
    </location>
    <ligand>
        <name>Ca(2+)</name>
        <dbReference type="ChEBI" id="CHEBI:29108"/>
        <label>2</label>
    </ligand>
</feature>
<dbReference type="CDD" id="cd11318">
    <property type="entry name" value="AmyAc_bac_fung_AmyA"/>
    <property type="match status" value="1"/>
</dbReference>
<comment type="cofactor">
    <cofactor evidence="1">
        <name>Ca(2+)</name>
        <dbReference type="ChEBI" id="CHEBI:29108"/>
    </cofactor>
</comment>
<evidence type="ECO:0000256" key="5">
    <source>
        <dbReference type="ARBA" id="ARBA00023277"/>
    </source>
</evidence>
<dbReference type="NCBIfam" id="NF006969">
    <property type="entry name" value="PRK09441.1-2"/>
    <property type="match status" value="1"/>
</dbReference>
<dbReference type="InterPro" id="IPR006047">
    <property type="entry name" value="GH13_cat_dom"/>
</dbReference>
<dbReference type="PIRSF" id="PIRSF001021">
    <property type="entry name" value="Alph-amls_thrmst"/>
    <property type="match status" value="1"/>
</dbReference>
<keyword evidence="8" id="KW-0106">Calcium</keyword>
<feature type="binding site" evidence="8">
    <location>
        <position position="204"/>
    </location>
    <ligand>
        <name>Ca(2+)</name>
        <dbReference type="ChEBI" id="CHEBI:29108"/>
        <label>1</label>
    </ligand>
</feature>
<accession>A0AA37XJB6</accession>
<keyword evidence="3 8" id="KW-0479">Metal-binding</keyword>
<evidence type="ECO:0000256" key="7">
    <source>
        <dbReference type="PIRSR" id="PIRSR001021-1"/>
    </source>
</evidence>
<evidence type="ECO:0000256" key="6">
    <source>
        <dbReference type="ARBA" id="ARBA00023295"/>
    </source>
</evidence>
<dbReference type="Pfam" id="PF00128">
    <property type="entry name" value="Alpha-amylase"/>
    <property type="match status" value="1"/>
</dbReference>
<dbReference type="GO" id="GO:0005509">
    <property type="term" value="F:calcium ion binding"/>
    <property type="evidence" value="ECO:0007669"/>
    <property type="project" value="InterPro"/>
</dbReference>
<dbReference type="InterPro" id="IPR015237">
    <property type="entry name" value="Alpha-amylase_C_pro"/>
</dbReference>
<dbReference type="SUPFAM" id="SSF51445">
    <property type="entry name" value="(Trans)glycosidases"/>
    <property type="match status" value="1"/>
</dbReference>
<dbReference type="InterPro" id="IPR017853">
    <property type="entry name" value="GH"/>
</dbReference>
<dbReference type="Pfam" id="PF09154">
    <property type="entry name" value="Alpha-amy_C_pro"/>
    <property type="match status" value="1"/>
</dbReference>
<dbReference type="GO" id="GO:0005975">
    <property type="term" value="P:carbohydrate metabolic process"/>
    <property type="evidence" value="ECO:0007669"/>
    <property type="project" value="InterPro"/>
</dbReference>
<dbReference type="AlphaFoldDB" id="A0AA37XJB6"/>
<organism evidence="11 12">
    <name type="scientific">Tetragenococcus osmophilus</name>
    <dbReference type="NCBI Taxonomy" id="526944"/>
    <lineage>
        <taxon>Bacteria</taxon>
        <taxon>Bacillati</taxon>
        <taxon>Bacillota</taxon>
        <taxon>Bacilli</taxon>
        <taxon>Lactobacillales</taxon>
        <taxon>Enterococcaceae</taxon>
        <taxon>Tetragenococcus</taxon>
    </lineage>
</organism>
<dbReference type="PRINTS" id="PR00110">
    <property type="entry name" value="ALPHAAMYLASE"/>
</dbReference>
<dbReference type="Gene3D" id="3.20.20.80">
    <property type="entry name" value="Glycosidases"/>
    <property type="match status" value="1"/>
</dbReference>
<dbReference type="SMART" id="SM00642">
    <property type="entry name" value="Aamy"/>
    <property type="match status" value="1"/>
</dbReference>
<feature type="binding site" evidence="8">
    <location>
        <position position="239"/>
    </location>
    <ligand>
        <name>Ca(2+)</name>
        <dbReference type="ChEBI" id="CHEBI:29108"/>
        <label>1</label>
    </ligand>
</feature>
<evidence type="ECO:0000256" key="4">
    <source>
        <dbReference type="ARBA" id="ARBA00022801"/>
    </source>
</evidence>
<dbReference type="EMBL" id="BSUW01000001">
    <property type="protein sequence ID" value="GMA71104.1"/>
    <property type="molecule type" value="Genomic_DNA"/>
</dbReference>
<sequence length="503" mass="58329">MSLNGTMMQYFEWDLPNDGKHWQRLRDDAKHLSEKGITAVWIPPCFKGTSQEDVGYGVYDLYDLGEFKQKGTTRTKYGTKEELHEAIDALHEYGIQVYADVVLNHKAAADETESFQAIQVDENDRHKAISEEHEIEGWTHFQFPGRERKYSDFEWHWYHFSGVSRDEKLDTEGIFQIVGEGKGWADDDEVSDEFGNYDYLMFADIDYGHEEILEETKQWLKWFINETGIDGIRLDAVKHIKSSVINELVDYVRTEFGEDFFFVAEYWEQDTEVLEQYLEKQDFDFSMMDVGFHYALHEASVDPKNFDLAKLFDGTLYRNDARYAVTFVDNHDSQPGQSLESFVKPWFKPLAYGIILLSSYGYPCLYYPDYYGYQAKDIDYNGNQELIDKLLYIRQQFAYGETARYLDDASCIGFTRSGDDDHPVGCAVVISTTEENQKEMNVGSLHAGETYIDVIGYRKEEVTIDENGSAVFAVDATSISVWVPKKSWKNKYTNNDGCRLYND</sequence>
<dbReference type="InterPro" id="IPR006046">
    <property type="entry name" value="Alpha_amylase"/>
</dbReference>
<evidence type="ECO:0000313" key="12">
    <source>
        <dbReference type="Proteomes" id="UP001157039"/>
    </source>
</evidence>
<dbReference type="NCBIfam" id="NF006968">
    <property type="entry name" value="PRK09441.1-1"/>
    <property type="match status" value="1"/>
</dbReference>
<proteinExistence type="inferred from homology"/>
<dbReference type="GO" id="GO:0004556">
    <property type="term" value="F:alpha-amylase activity"/>
    <property type="evidence" value="ECO:0007669"/>
    <property type="project" value="InterPro"/>
</dbReference>
<dbReference type="InterPro" id="IPR013780">
    <property type="entry name" value="Glyco_hydro_b"/>
</dbReference>
<name>A0AA37XJB6_9ENTE</name>
<dbReference type="Proteomes" id="UP001157039">
    <property type="component" value="Unassembled WGS sequence"/>
</dbReference>
<feature type="binding site" evidence="8">
    <location>
        <position position="198"/>
    </location>
    <ligand>
        <name>Ca(2+)</name>
        <dbReference type="ChEBI" id="CHEBI:29108"/>
        <label>1</label>
    </ligand>
</feature>
<keyword evidence="5" id="KW-0119">Carbohydrate metabolism</keyword>
<dbReference type="SUPFAM" id="SSF51011">
    <property type="entry name" value="Glycosyl hydrolase domain"/>
    <property type="match status" value="1"/>
</dbReference>
<evidence type="ECO:0000256" key="3">
    <source>
        <dbReference type="ARBA" id="ARBA00022723"/>
    </source>
</evidence>
<evidence type="ECO:0000256" key="2">
    <source>
        <dbReference type="ARBA" id="ARBA00008061"/>
    </source>
</evidence>